<accession>A0A9D4T811</accession>
<keyword evidence="3" id="KW-1185">Reference proteome</keyword>
<dbReference type="AlphaFoldDB" id="A0A9D4T811"/>
<comment type="caution">
    <text evidence="2">The sequence shown here is derived from an EMBL/GenBank/DDBJ whole genome shotgun (WGS) entry which is preliminary data.</text>
</comment>
<reference evidence="2" key="2">
    <citation type="submission" date="2021-09" db="EMBL/GenBank/DDBJ databases">
        <authorList>
            <person name="Jia N."/>
            <person name="Wang J."/>
            <person name="Shi W."/>
            <person name="Du L."/>
            <person name="Sun Y."/>
            <person name="Zhan W."/>
            <person name="Jiang J."/>
            <person name="Wang Q."/>
            <person name="Zhang B."/>
            <person name="Ji P."/>
            <person name="Sakyi L.B."/>
            <person name="Cui X."/>
            <person name="Yuan T."/>
            <person name="Jiang B."/>
            <person name="Yang W."/>
            <person name="Lam T.T.-Y."/>
            <person name="Chang Q."/>
            <person name="Ding S."/>
            <person name="Wang X."/>
            <person name="Zhu J."/>
            <person name="Ruan X."/>
            <person name="Zhao L."/>
            <person name="Wei J."/>
            <person name="Que T."/>
            <person name="Du C."/>
            <person name="Cheng J."/>
            <person name="Dai P."/>
            <person name="Han X."/>
            <person name="Huang E."/>
            <person name="Gao Y."/>
            <person name="Liu J."/>
            <person name="Shao H."/>
            <person name="Ye R."/>
            <person name="Li L."/>
            <person name="Wei W."/>
            <person name="Wang X."/>
            <person name="Wang C."/>
            <person name="Huo Q."/>
            <person name="Li W."/>
            <person name="Guo W."/>
            <person name="Chen H."/>
            <person name="Chen S."/>
            <person name="Zhou L."/>
            <person name="Zhou L."/>
            <person name="Ni X."/>
            <person name="Tian J."/>
            <person name="Zhou Y."/>
            <person name="Sheng Y."/>
            <person name="Liu T."/>
            <person name="Pan Y."/>
            <person name="Xia L."/>
            <person name="Li J."/>
            <person name="Zhao F."/>
            <person name="Cao W."/>
        </authorList>
    </citation>
    <scope>NUCLEOTIDE SEQUENCE</scope>
    <source>
        <strain evidence="2">Rsan-2018</strain>
        <tissue evidence="2">Larvae</tissue>
    </source>
</reference>
<feature type="compositionally biased region" description="Low complexity" evidence="1">
    <location>
        <begin position="110"/>
        <end position="122"/>
    </location>
</feature>
<evidence type="ECO:0000256" key="1">
    <source>
        <dbReference type="SAM" id="MobiDB-lite"/>
    </source>
</evidence>
<feature type="region of interest" description="Disordered" evidence="1">
    <location>
        <begin position="92"/>
        <end position="122"/>
    </location>
</feature>
<reference evidence="2" key="1">
    <citation type="journal article" date="2020" name="Cell">
        <title>Large-Scale Comparative Analyses of Tick Genomes Elucidate Their Genetic Diversity and Vector Capacities.</title>
        <authorList>
            <consortium name="Tick Genome and Microbiome Consortium (TIGMIC)"/>
            <person name="Jia N."/>
            <person name="Wang J."/>
            <person name="Shi W."/>
            <person name="Du L."/>
            <person name="Sun Y."/>
            <person name="Zhan W."/>
            <person name="Jiang J.F."/>
            <person name="Wang Q."/>
            <person name="Zhang B."/>
            <person name="Ji P."/>
            <person name="Bell-Sakyi L."/>
            <person name="Cui X.M."/>
            <person name="Yuan T.T."/>
            <person name="Jiang B.G."/>
            <person name="Yang W.F."/>
            <person name="Lam T.T."/>
            <person name="Chang Q.C."/>
            <person name="Ding S.J."/>
            <person name="Wang X.J."/>
            <person name="Zhu J.G."/>
            <person name="Ruan X.D."/>
            <person name="Zhao L."/>
            <person name="Wei J.T."/>
            <person name="Ye R.Z."/>
            <person name="Que T.C."/>
            <person name="Du C.H."/>
            <person name="Zhou Y.H."/>
            <person name="Cheng J.X."/>
            <person name="Dai P.F."/>
            <person name="Guo W.B."/>
            <person name="Han X.H."/>
            <person name="Huang E.J."/>
            <person name="Li L.F."/>
            <person name="Wei W."/>
            <person name="Gao Y.C."/>
            <person name="Liu J.Z."/>
            <person name="Shao H.Z."/>
            <person name="Wang X."/>
            <person name="Wang C.C."/>
            <person name="Yang T.C."/>
            <person name="Huo Q.B."/>
            <person name="Li W."/>
            <person name="Chen H.Y."/>
            <person name="Chen S.E."/>
            <person name="Zhou L.G."/>
            <person name="Ni X.B."/>
            <person name="Tian J.H."/>
            <person name="Sheng Y."/>
            <person name="Liu T."/>
            <person name="Pan Y.S."/>
            <person name="Xia L.Y."/>
            <person name="Li J."/>
            <person name="Zhao F."/>
            <person name="Cao W.C."/>
        </authorList>
    </citation>
    <scope>NUCLEOTIDE SEQUENCE</scope>
    <source>
        <strain evidence="2">Rsan-2018</strain>
    </source>
</reference>
<organism evidence="2 3">
    <name type="scientific">Rhipicephalus sanguineus</name>
    <name type="common">Brown dog tick</name>
    <name type="synonym">Ixodes sanguineus</name>
    <dbReference type="NCBI Taxonomy" id="34632"/>
    <lineage>
        <taxon>Eukaryota</taxon>
        <taxon>Metazoa</taxon>
        <taxon>Ecdysozoa</taxon>
        <taxon>Arthropoda</taxon>
        <taxon>Chelicerata</taxon>
        <taxon>Arachnida</taxon>
        <taxon>Acari</taxon>
        <taxon>Parasitiformes</taxon>
        <taxon>Ixodida</taxon>
        <taxon>Ixodoidea</taxon>
        <taxon>Ixodidae</taxon>
        <taxon>Rhipicephalinae</taxon>
        <taxon>Rhipicephalus</taxon>
        <taxon>Rhipicephalus</taxon>
    </lineage>
</organism>
<evidence type="ECO:0000313" key="2">
    <source>
        <dbReference type="EMBL" id="KAH7976675.1"/>
    </source>
</evidence>
<name>A0A9D4T811_RHISA</name>
<dbReference type="EMBL" id="JABSTV010001246">
    <property type="protein sequence ID" value="KAH7976675.1"/>
    <property type="molecule type" value="Genomic_DNA"/>
</dbReference>
<proteinExistence type="predicted"/>
<protein>
    <submittedName>
        <fullName evidence="2">Uncharacterized protein</fullName>
    </submittedName>
</protein>
<sequence>MPLLLLYHVFADVIYARRRELLNMKVSQWKPFLQRLDHSLRSNLDVNATCLRDMRSFVDAVMQRSAAVLNCLTLWDPYPVESCEDRWWTKDRTKAASRRTSRIKMDASSRESSATSSCTSER</sequence>
<dbReference type="Proteomes" id="UP000821837">
    <property type="component" value="Chromosome 10"/>
</dbReference>
<gene>
    <name evidence="2" type="ORF">HPB52_017911</name>
</gene>
<dbReference type="VEuPathDB" id="VectorBase:RSAN_034509"/>
<evidence type="ECO:0000313" key="3">
    <source>
        <dbReference type="Proteomes" id="UP000821837"/>
    </source>
</evidence>